<reference evidence="1" key="1">
    <citation type="submission" date="2019-08" db="EMBL/GenBank/DDBJ databases">
        <authorList>
            <person name="Kucharzyk K."/>
            <person name="Murdoch R.W."/>
            <person name="Higgins S."/>
            <person name="Loffler F."/>
        </authorList>
    </citation>
    <scope>NUCLEOTIDE SEQUENCE</scope>
</reference>
<sequence length="102" mass="11302">MRENKKEIKLTDTLSHKELKQQVLSEAETNPNVKLKAVEESSDIVHLVLPQKLNAASGGCIGCDGVGGCGFCECKSNIGDQVRIRDQVQIKNQKQIKNKLQR</sequence>
<organism evidence="1">
    <name type="scientific">bioreactor metagenome</name>
    <dbReference type="NCBI Taxonomy" id="1076179"/>
    <lineage>
        <taxon>unclassified sequences</taxon>
        <taxon>metagenomes</taxon>
        <taxon>ecological metagenomes</taxon>
    </lineage>
</organism>
<name>A0A645J118_9ZZZZ</name>
<evidence type="ECO:0000313" key="1">
    <source>
        <dbReference type="EMBL" id="MPN56860.1"/>
    </source>
</evidence>
<comment type="caution">
    <text evidence="1">The sequence shown here is derived from an EMBL/GenBank/DDBJ whole genome shotgun (WGS) entry which is preliminary data.</text>
</comment>
<accession>A0A645J118</accession>
<dbReference type="AlphaFoldDB" id="A0A645J118"/>
<gene>
    <name evidence="1" type="ORF">SDC9_204553</name>
</gene>
<dbReference type="EMBL" id="VSSQ01127709">
    <property type="protein sequence ID" value="MPN56860.1"/>
    <property type="molecule type" value="Genomic_DNA"/>
</dbReference>
<protein>
    <submittedName>
        <fullName evidence="1">Uncharacterized protein</fullName>
    </submittedName>
</protein>
<proteinExistence type="predicted"/>